<comment type="caution">
    <text evidence="3">The sequence shown here is derived from an EMBL/GenBank/DDBJ whole genome shotgun (WGS) entry which is preliminary data.</text>
</comment>
<evidence type="ECO:0000256" key="2">
    <source>
        <dbReference type="SAM" id="Phobius"/>
    </source>
</evidence>
<sequence>MRLTGEGTLSGDAVDWGRHITRKMMDIGSNLEIHIKSTSNENETFIAVVDTVRKDNDDIGALYYVVAVVLIYGLSIVMMIASHIRKNKQDNQLRTYIKEMAMLRKTDRREKLVDKIQNLPNIAKSLMHMDLIEKADTNINEEDEDSREMLLCKNSTFNSSDSVFQGQYEDNPDPNVNVTPKSDHSKSNMYIQVINENVPL</sequence>
<dbReference type="AlphaFoldDB" id="A0A8B6FJT6"/>
<feature type="transmembrane region" description="Helical" evidence="2">
    <location>
        <begin position="61"/>
        <end position="84"/>
    </location>
</feature>
<dbReference type="Proteomes" id="UP000596742">
    <property type="component" value="Unassembled WGS sequence"/>
</dbReference>
<feature type="region of interest" description="Disordered" evidence="1">
    <location>
        <begin position="162"/>
        <end position="187"/>
    </location>
</feature>
<reference evidence="3" key="1">
    <citation type="submission" date="2018-11" db="EMBL/GenBank/DDBJ databases">
        <authorList>
            <person name="Alioto T."/>
            <person name="Alioto T."/>
        </authorList>
    </citation>
    <scope>NUCLEOTIDE SEQUENCE</scope>
</reference>
<dbReference type="OrthoDB" id="6085330at2759"/>
<keyword evidence="2" id="KW-0472">Membrane</keyword>
<keyword evidence="4" id="KW-1185">Reference proteome</keyword>
<organism evidence="3 4">
    <name type="scientific">Mytilus galloprovincialis</name>
    <name type="common">Mediterranean mussel</name>
    <dbReference type="NCBI Taxonomy" id="29158"/>
    <lineage>
        <taxon>Eukaryota</taxon>
        <taxon>Metazoa</taxon>
        <taxon>Spiralia</taxon>
        <taxon>Lophotrochozoa</taxon>
        <taxon>Mollusca</taxon>
        <taxon>Bivalvia</taxon>
        <taxon>Autobranchia</taxon>
        <taxon>Pteriomorphia</taxon>
        <taxon>Mytilida</taxon>
        <taxon>Mytiloidea</taxon>
        <taxon>Mytilidae</taxon>
        <taxon>Mytilinae</taxon>
        <taxon>Mytilus</taxon>
    </lineage>
</organism>
<accession>A0A8B6FJT6</accession>
<evidence type="ECO:0000256" key="1">
    <source>
        <dbReference type="SAM" id="MobiDB-lite"/>
    </source>
</evidence>
<proteinExistence type="predicted"/>
<gene>
    <name evidence="3" type="ORF">MGAL_10B029078</name>
</gene>
<evidence type="ECO:0000313" key="4">
    <source>
        <dbReference type="Proteomes" id="UP000596742"/>
    </source>
</evidence>
<dbReference type="EMBL" id="UYJE01006866">
    <property type="protein sequence ID" value="VDI49708.1"/>
    <property type="molecule type" value="Genomic_DNA"/>
</dbReference>
<name>A0A8B6FJT6_MYTGA</name>
<protein>
    <submittedName>
        <fullName evidence="3">Uncharacterized protein</fullName>
    </submittedName>
</protein>
<keyword evidence="2" id="KW-0812">Transmembrane</keyword>
<keyword evidence="2" id="KW-1133">Transmembrane helix</keyword>
<evidence type="ECO:0000313" key="3">
    <source>
        <dbReference type="EMBL" id="VDI49708.1"/>
    </source>
</evidence>